<dbReference type="EMBL" id="JACHXI010000022">
    <property type="protein sequence ID" value="MBB3104964.1"/>
    <property type="molecule type" value="Genomic_DNA"/>
</dbReference>
<protein>
    <submittedName>
        <fullName evidence="1">Uncharacterized protein</fullName>
    </submittedName>
</protein>
<sequence length="145" mass="16089">MSEHDFRYALLNPVHNLTECRAITPGRYQVTGTGGSIRKGDILLVTLKGSRELSLRLTVEKIRYQLNPPGQWLAVANGPAFRELRIVEERLDCAACGKRLDMEVALDAALGKAAKLSAIAARLTEIGWQQQDGYCHCPACRKERP</sequence>
<gene>
    <name evidence="1" type="ORF">FHR87_003393</name>
</gene>
<comment type="caution">
    <text evidence="1">The sequence shown here is derived from an EMBL/GenBank/DDBJ whole genome shotgun (WGS) entry which is preliminary data.</text>
</comment>
<evidence type="ECO:0000313" key="2">
    <source>
        <dbReference type="Proteomes" id="UP000549250"/>
    </source>
</evidence>
<dbReference type="Proteomes" id="UP000549250">
    <property type="component" value="Unassembled WGS sequence"/>
</dbReference>
<organism evidence="1 2">
    <name type="scientific">Azomonas macrocytogenes</name>
    <name type="common">Azotobacter macrocytogenes</name>
    <dbReference type="NCBI Taxonomy" id="69962"/>
    <lineage>
        <taxon>Bacteria</taxon>
        <taxon>Pseudomonadati</taxon>
        <taxon>Pseudomonadota</taxon>
        <taxon>Gammaproteobacteria</taxon>
        <taxon>Pseudomonadales</taxon>
        <taxon>Pseudomonadaceae</taxon>
        <taxon>Azomonas</taxon>
    </lineage>
</organism>
<proteinExistence type="predicted"/>
<keyword evidence="2" id="KW-1185">Reference proteome</keyword>
<reference evidence="1 2" key="1">
    <citation type="submission" date="2020-08" db="EMBL/GenBank/DDBJ databases">
        <title>Genomic Encyclopedia of Type Strains, Phase III (KMG-III): the genomes of soil and plant-associated and newly described type strains.</title>
        <authorList>
            <person name="Whitman W."/>
        </authorList>
    </citation>
    <scope>NUCLEOTIDE SEQUENCE [LARGE SCALE GENOMIC DNA]</scope>
    <source>
        <strain evidence="1 2">CECT 4462</strain>
    </source>
</reference>
<evidence type="ECO:0000313" key="1">
    <source>
        <dbReference type="EMBL" id="MBB3104964.1"/>
    </source>
</evidence>
<dbReference type="AlphaFoldDB" id="A0A839T9V2"/>
<name>A0A839T9V2_AZOMA</name>
<dbReference type="RefSeq" id="WP_183167818.1">
    <property type="nucleotide sequence ID" value="NZ_JACHXI010000022.1"/>
</dbReference>
<accession>A0A839T9V2</accession>